<dbReference type="EMBL" id="BARS01045388">
    <property type="protein sequence ID" value="GAG32114.1"/>
    <property type="molecule type" value="Genomic_DNA"/>
</dbReference>
<accession>X0WMC3</accession>
<organism evidence="1">
    <name type="scientific">marine sediment metagenome</name>
    <dbReference type="NCBI Taxonomy" id="412755"/>
    <lineage>
        <taxon>unclassified sequences</taxon>
        <taxon>metagenomes</taxon>
        <taxon>ecological metagenomes</taxon>
    </lineage>
</organism>
<proteinExistence type="predicted"/>
<gene>
    <name evidence="1" type="ORF">S01H1_68436</name>
</gene>
<dbReference type="AlphaFoldDB" id="X0WMC3"/>
<protein>
    <submittedName>
        <fullName evidence="1">Uncharacterized protein</fullName>
    </submittedName>
</protein>
<comment type="caution">
    <text evidence="1">The sequence shown here is derived from an EMBL/GenBank/DDBJ whole genome shotgun (WGS) entry which is preliminary data.</text>
</comment>
<name>X0WMC3_9ZZZZ</name>
<reference evidence="1" key="1">
    <citation type="journal article" date="2014" name="Front. Microbiol.">
        <title>High frequency of phylogenetically diverse reductive dehalogenase-homologous genes in deep subseafloor sedimentary metagenomes.</title>
        <authorList>
            <person name="Kawai M."/>
            <person name="Futagami T."/>
            <person name="Toyoda A."/>
            <person name="Takaki Y."/>
            <person name="Nishi S."/>
            <person name="Hori S."/>
            <person name="Arai W."/>
            <person name="Tsubouchi T."/>
            <person name="Morono Y."/>
            <person name="Uchiyama I."/>
            <person name="Ito T."/>
            <person name="Fujiyama A."/>
            <person name="Inagaki F."/>
            <person name="Takami H."/>
        </authorList>
    </citation>
    <scope>NUCLEOTIDE SEQUENCE</scope>
    <source>
        <strain evidence="1">Expedition CK06-06</strain>
    </source>
</reference>
<evidence type="ECO:0000313" key="1">
    <source>
        <dbReference type="EMBL" id="GAG32114.1"/>
    </source>
</evidence>
<sequence length="92" mass="10113">MSETETSDGQYQDALETLLGDLTRLIASRRETLEAARVGQYGVSSLESMGVLPHERLNYVWQLWGADNDDDIARVADAISALATAAVATERW</sequence>